<feature type="transmembrane region" description="Helical" evidence="1">
    <location>
        <begin position="97"/>
        <end position="122"/>
    </location>
</feature>
<dbReference type="EMBL" id="JBBDGM010000002">
    <property type="protein sequence ID" value="MEJ1087259.1"/>
    <property type="molecule type" value="Genomic_DNA"/>
</dbReference>
<evidence type="ECO:0008006" key="4">
    <source>
        <dbReference type="Google" id="ProtNLM"/>
    </source>
</evidence>
<evidence type="ECO:0000313" key="2">
    <source>
        <dbReference type="EMBL" id="MEJ1087259.1"/>
    </source>
</evidence>
<proteinExistence type="predicted"/>
<gene>
    <name evidence="2" type="ORF">WDU99_02885</name>
</gene>
<comment type="caution">
    <text evidence="2">The sequence shown here is derived from an EMBL/GenBank/DDBJ whole genome shotgun (WGS) entry which is preliminary data.</text>
</comment>
<keyword evidence="1" id="KW-0472">Membrane</keyword>
<evidence type="ECO:0000313" key="3">
    <source>
        <dbReference type="Proteomes" id="UP001371224"/>
    </source>
</evidence>
<keyword evidence="3" id="KW-1185">Reference proteome</keyword>
<sequence>MKYFEELVEPLFGAWTAGVLVLTLLVIWAVKTVPGWLSNRRDALRGSPSSPKYWRSRLAEAIEQHRDTIDDGERSQLRARITEARIMVEAHEAKRRVGIGGVVPLWLLVGFFGLAAAITWASAMVNQLPVAAVVAVVLGLLLIGAEILALNTSTAGTERLYALIAAGRFGHSDLVRSDPWLVLRTYDYWRSESDRRALIRQRVKDDKRRSTQWVRFERGLLGVGPRQSMAEIDHDIWARLSPDPVSVSTTPDLTSTSGTC</sequence>
<name>A0ABU8L8X9_9MICO</name>
<keyword evidence="1" id="KW-0812">Transmembrane</keyword>
<dbReference type="Proteomes" id="UP001371224">
    <property type="component" value="Unassembled WGS sequence"/>
</dbReference>
<feature type="transmembrane region" description="Helical" evidence="1">
    <location>
        <begin position="128"/>
        <end position="150"/>
    </location>
</feature>
<feature type="transmembrane region" description="Helical" evidence="1">
    <location>
        <begin position="12"/>
        <end position="30"/>
    </location>
</feature>
<keyword evidence="1" id="KW-1133">Transmembrane helix</keyword>
<evidence type="ECO:0000256" key="1">
    <source>
        <dbReference type="SAM" id="Phobius"/>
    </source>
</evidence>
<dbReference type="RefSeq" id="WP_337330931.1">
    <property type="nucleotide sequence ID" value="NZ_JBBDGM010000002.1"/>
</dbReference>
<protein>
    <recommendedName>
        <fullName evidence="4">DUF2207 domain-containing protein</fullName>
    </recommendedName>
</protein>
<organism evidence="2 3">
    <name type="scientific">Microbacterium bandirmense</name>
    <dbReference type="NCBI Taxonomy" id="3122050"/>
    <lineage>
        <taxon>Bacteria</taxon>
        <taxon>Bacillati</taxon>
        <taxon>Actinomycetota</taxon>
        <taxon>Actinomycetes</taxon>
        <taxon>Micrococcales</taxon>
        <taxon>Microbacteriaceae</taxon>
        <taxon>Microbacterium</taxon>
    </lineage>
</organism>
<reference evidence="2 3" key="1">
    <citation type="submission" date="2024-02" db="EMBL/GenBank/DDBJ databases">
        <authorList>
            <person name="Saticioglu I.B."/>
        </authorList>
    </citation>
    <scope>NUCLEOTIDE SEQUENCE [LARGE SCALE GENOMIC DNA]</scope>
    <source>
        <strain evidence="2 3">Mu-80</strain>
    </source>
</reference>
<accession>A0ABU8L8X9</accession>